<keyword evidence="5" id="KW-1185">Reference proteome</keyword>
<gene>
    <name evidence="1" type="primary">rimI</name>
    <name evidence="4" type="ORF">BAU07_07690</name>
</gene>
<feature type="compositionally biased region" description="Low complexity" evidence="2">
    <location>
        <begin position="262"/>
        <end position="275"/>
    </location>
</feature>
<dbReference type="InterPro" id="IPR000182">
    <property type="entry name" value="GNAT_dom"/>
</dbReference>
<dbReference type="Pfam" id="PF00583">
    <property type="entry name" value="Acetyltransf_1"/>
    <property type="match status" value="1"/>
</dbReference>
<dbReference type="HAMAP" id="MF_02210">
    <property type="entry name" value="RimI"/>
    <property type="match status" value="1"/>
</dbReference>
<dbReference type="SUPFAM" id="SSF53067">
    <property type="entry name" value="Actin-like ATPase domain"/>
    <property type="match status" value="2"/>
</dbReference>
<protein>
    <recommendedName>
        <fullName evidence="1">[Ribosomal protein bS18]-alanine N-acetyltransferase</fullName>
        <ecNumber evidence="1">2.3.1.266</ecNumber>
    </recommendedName>
</protein>
<dbReference type="EC" id="2.3.1.266" evidence="1"/>
<dbReference type="OrthoDB" id="9796919at2"/>
<comment type="similarity">
    <text evidence="1">Belongs to the acetyltransferase family. RimI subfamily.</text>
</comment>
<keyword evidence="1" id="KW-0963">Cytoplasm</keyword>
<keyword evidence="1" id="KW-0012">Acyltransferase</keyword>
<dbReference type="PANTHER" id="PTHR11735:SF11">
    <property type="entry name" value="TRNA THREONYLCARBAMOYLADENOSINE BIOSYNTHESIS PROTEIN TSAB"/>
    <property type="match status" value="1"/>
</dbReference>
<comment type="subcellular location">
    <subcellularLocation>
        <location evidence="1">Cytoplasm</location>
    </subcellularLocation>
</comment>
<dbReference type="InterPro" id="IPR000905">
    <property type="entry name" value="Gcp-like_dom"/>
</dbReference>
<dbReference type="InterPro" id="IPR022496">
    <property type="entry name" value="T6A_TsaB"/>
</dbReference>
<feature type="region of interest" description="Disordered" evidence="2">
    <location>
        <begin position="249"/>
        <end position="301"/>
    </location>
</feature>
<name>A0A193GB00_9BORD</name>
<evidence type="ECO:0000259" key="3">
    <source>
        <dbReference type="PROSITE" id="PS51186"/>
    </source>
</evidence>
<dbReference type="PROSITE" id="PS51186">
    <property type="entry name" value="GNAT"/>
    <property type="match status" value="1"/>
</dbReference>
<dbReference type="GO" id="GO:0005829">
    <property type="term" value="C:cytosol"/>
    <property type="evidence" value="ECO:0007669"/>
    <property type="project" value="TreeGrafter"/>
</dbReference>
<dbReference type="GO" id="GO:0008999">
    <property type="term" value="F:protein-N-terminal-alanine acetyltransferase activity"/>
    <property type="evidence" value="ECO:0007669"/>
    <property type="project" value="UniProtKB-UniRule"/>
</dbReference>
<comment type="function">
    <text evidence="1">Acetylates the N-terminal alanine of ribosomal protein bS18.</text>
</comment>
<dbReference type="SUPFAM" id="SSF55729">
    <property type="entry name" value="Acyl-CoA N-acyltransferases (Nat)"/>
    <property type="match status" value="1"/>
</dbReference>
<dbReference type="NCBIfam" id="TIGR03725">
    <property type="entry name" value="T6A_YeaZ"/>
    <property type="match status" value="1"/>
</dbReference>
<proteinExistence type="inferred from homology"/>
<feature type="active site" description="Proton donor" evidence="1">
    <location>
        <position position="417"/>
    </location>
</feature>
<dbReference type="InterPro" id="IPR006464">
    <property type="entry name" value="AcTrfase_RimI/Ard1"/>
</dbReference>
<dbReference type="KEGG" id="bfz:BAU07_07690"/>
<feature type="domain" description="N-acetyltransferase" evidence="3">
    <location>
        <begin position="304"/>
        <end position="450"/>
    </location>
</feature>
<evidence type="ECO:0000256" key="2">
    <source>
        <dbReference type="SAM" id="MobiDB-lite"/>
    </source>
</evidence>
<dbReference type="InterPro" id="IPR016181">
    <property type="entry name" value="Acyl_CoA_acyltransferase"/>
</dbReference>
<dbReference type="STRING" id="463014.BAU07_07690"/>
<dbReference type="NCBIfam" id="TIGR01575">
    <property type="entry name" value="rimI"/>
    <property type="match status" value="1"/>
</dbReference>
<dbReference type="Gene3D" id="3.30.420.40">
    <property type="match status" value="2"/>
</dbReference>
<dbReference type="Proteomes" id="UP000091926">
    <property type="component" value="Chromosome"/>
</dbReference>
<dbReference type="EMBL" id="CP016172">
    <property type="protein sequence ID" value="ANN77010.1"/>
    <property type="molecule type" value="Genomic_DNA"/>
</dbReference>
<dbReference type="InterPro" id="IPR043129">
    <property type="entry name" value="ATPase_NBD"/>
</dbReference>
<keyword evidence="1 4" id="KW-0808">Transferase</keyword>
<dbReference type="Pfam" id="PF00814">
    <property type="entry name" value="TsaD"/>
    <property type="match status" value="1"/>
</dbReference>
<dbReference type="RefSeq" id="WP_066655599.1">
    <property type="nucleotide sequence ID" value="NZ_CBCSCL010000019.1"/>
</dbReference>
<comment type="caution">
    <text evidence="1">Lacks conserved residue(s) required for the propagation of feature annotation.</text>
</comment>
<organism evidence="4 5">
    <name type="scientific">Bordetella flabilis</name>
    <dbReference type="NCBI Taxonomy" id="463014"/>
    <lineage>
        <taxon>Bacteria</taxon>
        <taxon>Pseudomonadati</taxon>
        <taxon>Pseudomonadota</taxon>
        <taxon>Betaproteobacteria</taxon>
        <taxon>Burkholderiales</taxon>
        <taxon>Alcaligenaceae</taxon>
        <taxon>Bordetella</taxon>
    </lineage>
</organism>
<feature type="active site" description="Proton acceptor" evidence="1">
    <location>
        <position position="405"/>
    </location>
</feature>
<dbReference type="AlphaFoldDB" id="A0A193GB00"/>
<sequence>MNHTLLALETSSSRCSVALLRDGPGGPAIASMEHEGAQEHAERLLPMARDLLRDAGLGVDDLQAVAFGQGPGAFTGLRVACGVAQGIALAHGLPVVPVVSHMAVAAQVPARPNQAIVVALDARMAEVYLAVYRRMQGAADDTLWEVLAEPLLIAASEVVPWVQGNLAGWCERSGLALTPVLAGDAWDAHVASMLPLADWNRYDALRPHAREVARLASQAWRRGEGQPPEHAMPLYVRDRVAYTTAERLAGQGGNPKAGSTLGVAAGQPGHAPHAGSASDPLSTEPAGGAPPAEPAPAAVPPVPLEIAPMSTVDLDDMARIEASVQTFPWTRRNFADALAAGYDGCVLRRAGHVVGFCILMHAPDVSHLLVIAVEKALHRQGIGSRLIDWCVERTRQRGIAGLLLEVRPSNGGAVAFYERHGFRHVGLRRNYYPAGKGRREDALVMQKAVAVPGDGHV</sequence>
<evidence type="ECO:0000313" key="4">
    <source>
        <dbReference type="EMBL" id="ANN77010.1"/>
    </source>
</evidence>
<comment type="catalytic activity">
    <reaction evidence="1">
        <text>N-terminal L-alanyl-[ribosomal protein bS18] + acetyl-CoA = N-terminal N(alpha)-acetyl-L-alanyl-[ribosomal protein bS18] + CoA + H(+)</text>
        <dbReference type="Rhea" id="RHEA:43756"/>
        <dbReference type="Rhea" id="RHEA-COMP:10676"/>
        <dbReference type="Rhea" id="RHEA-COMP:10677"/>
        <dbReference type="ChEBI" id="CHEBI:15378"/>
        <dbReference type="ChEBI" id="CHEBI:57287"/>
        <dbReference type="ChEBI" id="CHEBI:57288"/>
        <dbReference type="ChEBI" id="CHEBI:64718"/>
        <dbReference type="ChEBI" id="CHEBI:83683"/>
        <dbReference type="EC" id="2.3.1.266"/>
    </reaction>
</comment>
<dbReference type="Gene3D" id="3.40.630.30">
    <property type="match status" value="1"/>
</dbReference>
<feature type="binding site" evidence="1">
    <location>
        <begin position="371"/>
        <end position="373"/>
    </location>
    <ligand>
        <name>acetyl-CoA</name>
        <dbReference type="ChEBI" id="CHEBI:57288"/>
    </ligand>
</feature>
<feature type="compositionally biased region" description="Pro residues" evidence="2">
    <location>
        <begin position="291"/>
        <end position="301"/>
    </location>
</feature>
<dbReference type="CDD" id="cd04301">
    <property type="entry name" value="NAT_SF"/>
    <property type="match status" value="1"/>
</dbReference>
<dbReference type="CDD" id="cd24032">
    <property type="entry name" value="ASKHA_NBD_TsaB"/>
    <property type="match status" value="1"/>
</dbReference>
<dbReference type="InterPro" id="IPR043690">
    <property type="entry name" value="RimI"/>
</dbReference>
<dbReference type="PANTHER" id="PTHR11735">
    <property type="entry name" value="TRNA N6-ADENOSINE THREONYLCARBAMOYLTRANSFERASE"/>
    <property type="match status" value="1"/>
</dbReference>
<evidence type="ECO:0000313" key="5">
    <source>
        <dbReference type="Proteomes" id="UP000091926"/>
    </source>
</evidence>
<accession>A0A193GB00</accession>
<reference evidence="4 5" key="1">
    <citation type="submission" date="2016-06" db="EMBL/GenBank/DDBJ databases">
        <title>Complete genome sequences of Bordetella bronchialis and Bordetella flabilis.</title>
        <authorList>
            <person name="LiPuma J.J."/>
            <person name="Spilker T."/>
        </authorList>
    </citation>
    <scope>NUCLEOTIDE SEQUENCE [LARGE SCALE GENOMIC DNA]</scope>
    <source>
        <strain evidence="4 5">AU10664</strain>
    </source>
</reference>
<evidence type="ECO:0000256" key="1">
    <source>
        <dbReference type="HAMAP-Rule" id="MF_02210"/>
    </source>
</evidence>
<dbReference type="GO" id="GO:0002949">
    <property type="term" value="P:tRNA threonylcarbamoyladenosine modification"/>
    <property type="evidence" value="ECO:0007669"/>
    <property type="project" value="InterPro"/>
</dbReference>
<feature type="binding site" evidence="1">
    <location>
        <position position="410"/>
    </location>
    <ligand>
        <name>acetyl-CoA</name>
        <dbReference type="ChEBI" id="CHEBI:57288"/>
    </ligand>
</feature>